<organism evidence="1 2">
    <name type="scientific">Linum trigynum</name>
    <dbReference type="NCBI Taxonomy" id="586398"/>
    <lineage>
        <taxon>Eukaryota</taxon>
        <taxon>Viridiplantae</taxon>
        <taxon>Streptophyta</taxon>
        <taxon>Embryophyta</taxon>
        <taxon>Tracheophyta</taxon>
        <taxon>Spermatophyta</taxon>
        <taxon>Magnoliopsida</taxon>
        <taxon>eudicotyledons</taxon>
        <taxon>Gunneridae</taxon>
        <taxon>Pentapetalae</taxon>
        <taxon>rosids</taxon>
        <taxon>fabids</taxon>
        <taxon>Malpighiales</taxon>
        <taxon>Linaceae</taxon>
        <taxon>Linum</taxon>
    </lineage>
</organism>
<evidence type="ECO:0000313" key="1">
    <source>
        <dbReference type="EMBL" id="CAL1400847.1"/>
    </source>
</evidence>
<evidence type="ECO:0000313" key="2">
    <source>
        <dbReference type="Proteomes" id="UP001497516"/>
    </source>
</evidence>
<evidence type="ECO:0008006" key="3">
    <source>
        <dbReference type="Google" id="ProtNLM"/>
    </source>
</evidence>
<dbReference type="AlphaFoldDB" id="A0AAV2FS62"/>
<sequence>MPSLSTTFISQLPSSCAQTPRPSAATVGLSNPTHSSAALLVSFLLNLSSAAESDRVSGELYVVYAWTSYRVRRAATTSGCRSEWYPLTVEEERKPSLLWRRISR</sequence>
<gene>
    <name evidence="1" type="ORF">LTRI10_LOCUS40949</name>
</gene>
<protein>
    <recommendedName>
        <fullName evidence="3">Secreted protein</fullName>
    </recommendedName>
</protein>
<name>A0AAV2FS62_9ROSI</name>
<accession>A0AAV2FS62</accession>
<dbReference type="EMBL" id="OZ034820">
    <property type="protein sequence ID" value="CAL1400847.1"/>
    <property type="molecule type" value="Genomic_DNA"/>
</dbReference>
<proteinExistence type="predicted"/>
<reference evidence="1 2" key="1">
    <citation type="submission" date="2024-04" db="EMBL/GenBank/DDBJ databases">
        <authorList>
            <person name="Fracassetti M."/>
        </authorList>
    </citation>
    <scope>NUCLEOTIDE SEQUENCE [LARGE SCALE GENOMIC DNA]</scope>
</reference>
<keyword evidence="2" id="KW-1185">Reference proteome</keyword>
<dbReference type="Proteomes" id="UP001497516">
    <property type="component" value="Chromosome 7"/>
</dbReference>